<reference evidence="1 2" key="1">
    <citation type="submission" date="2019-04" db="EMBL/GenBank/DDBJ databases">
        <title>Draft genome of the big-headed turtle Platysternon megacephalum.</title>
        <authorList>
            <person name="Gong S."/>
        </authorList>
    </citation>
    <scope>NUCLEOTIDE SEQUENCE [LARGE SCALE GENOMIC DNA]</scope>
    <source>
        <strain evidence="1">DO16091913</strain>
        <tissue evidence="1">Muscle</tissue>
    </source>
</reference>
<keyword evidence="2" id="KW-1185">Reference proteome</keyword>
<dbReference type="Proteomes" id="UP000297703">
    <property type="component" value="Unassembled WGS sequence"/>
</dbReference>
<organism evidence="1 2">
    <name type="scientific">Platysternon megacephalum</name>
    <name type="common">big-headed turtle</name>
    <dbReference type="NCBI Taxonomy" id="55544"/>
    <lineage>
        <taxon>Eukaryota</taxon>
        <taxon>Metazoa</taxon>
        <taxon>Chordata</taxon>
        <taxon>Craniata</taxon>
        <taxon>Vertebrata</taxon>
        <taxon>Euteleostomi</taxon>
        <taxon>Archelosauria</taxon>
        <taxon>Testudinata</taxon>
        <taxon>Testudines</taxon>
        <taxon>Cryptodira</taxon>
        <taxon>Durocryptodira</taxon>
        <taxon>Testudinoidea</taxon>
        <taxon>Platysternidae</taxon>
        <taxon>Platysternon</taxon>
    </lineage>
</organism>
<sequence>MQSPGFRSSTGLDMLPPHIAMHNACSPLAMLGAMAAPHSSPSLCATLTTPKEAGSYGAGGEAPCHHCPPYSQGLGHLSVELSPAWTWTWGGGRVHSPISCPLHCTPPHPKFACIFP</sequence>
<comment type="caution">
    <text evidence="1">The sequence shown here is derived from an EMBL/GenBank/DDBJ whole genome shotgun (WGS) entry which is preliminary data.</text>
</comment>
<gene>
    <name evidence="1" type="ORF">DR999_PMT01807</name>
</gene>
<evidence type="ECO:0000313" key="2">
    <source>
        <dbReference type="Proteomes" id="UP000297703"/>
    </source>
</evidence>
<evidence type="ECO:0000313" key="1">
    <source>
        <dbReference type="EMBL" id="TFK14781.1"/>
    </source>
</evidence>
<reference evidence="1 2" key="2">
    <citation type="submission" date="2019-04" db="EMBL/GenBank/DDBJ databases">
        <title>The genome sequence of big-headed turtle.</title>
        <authorList>
            <person name="Gong S."/>
        </authorList>
    </citation>
    <scope>NUCLEOTIDE SEQUENCE [LARGE SCALE GENOMIC DNA]</scope>
    <source>
        <strain evidence="1">DO16091913</strain>
        <tissue evidence="1">Muscle</tissue>
    </source>
</reference>
<dbReference type="AlphaFoldDB" id="A0A4D9ETR0"/>
<accession>A0A4D9ETR0</accession>
<protein>
    <submittedName>
        <fullName evidence="1">Formin-like protein 2</fullName>
    </submittedName>
</protein>
<proteinExistence type="predicted"/>
<dbReference type="EMBL" id="QXTE01000008">
    <property type="protein sequence ID" value="TFK14781.1"/>
    <property type="molecule type" value="Genomic_DNA"/>
</dbReference>
<name>A0A4D9ETR0_9SAUR</name>